<comment type="caution">
    <text evidence="2">The sequence shown here is derived from an EMBL/GenBank/DDBJ whole genome shotgun (WGS) entry which is preliminary data.</text>
</comment>
<dbReference type="AlphaFoldDB" id="X7Z9K5"/>
<accession>X7Z9K5</accession>
<dbReference type="PATRIC" id="fig|1299334.3.peg.8425"/>
<dbReference type="GO" id="GO:0016740">
    <property type="term" value="F:transferase activity"/>
    <property type="evidence" value="ECO:0007669"/>
    <property type="project" value="InterPro"/>
</dbReference>
<dbReference type="InterPro" id="IPR021798">
    <property type="entry name" value="AftD_N"/>
</dbReference>
<proteinExistence type="predicted"/>
<evidence type="ECO:0000313" key="2">
    <source>
        <dbReference type="EMBL" id="EUA16192.1"/>
    </source>
</evidence>
<dbReference type="EMBL" id="JAOB01000080">
    <property type="protein sequence ID" value="EUA16192.1"/>
    <property type="molecule type" value="Genomic_DNA"/>
</dbReference>
<dbReference type="Pfam" id="PF11847">
    <property type="entry name" value="GT-C_AftD"/>
    <property type="match status" value="1"/>
</dbReference>
<gene>
    <name evidence="2" type="ORF">I553_1167</name>
</gene>
<name>X7Z9K5_MYCXE</name>
<sequence>MQRLFAAGRPSAGLADTLSRQGISYVVVRNDLDPETSRSARPILVHRAIAGSPRLQKVAQFGPPVGAGVLPGFVTDSGLRPPYPAVEIYRVTAAAGNPAAPYFADIDQLARIDGGPEVLLRLDERRRLLNDPPLGPVLMTADARRAGLAAP</sequence>
<protein>
    <recommendedName>
        <fullName evidence="1">Alpha-(1-&gt;3)-arabinofuranosyltransferase N-terminal GT-C domain-containing protein</fullName>
    </recommendedName>
</protein>
<reference evidence="2" key="1">
    <citation type="submission" date="2014-01" db="EMBL/GenBank/DDBJ databases">
        <authorList>
            <person name="Brown-Elliot B."/>
            <person name="Wallace R."/>
            <person name="Lenaerts A."/>
            <person name="Ordway D."/>
            <person name="DeGroote M.A."/>
            <person name="Parker T."/>
            <person name="Sizemore C."/>
            <person name="Tallon L.J."/>
            <person name="Sadzewicz L.K."/>
            <person name="Sengamalay N."/>
            <person name="Fraser C.M."/>
            <person name="Hine E."/>
            <person name="Shefchek K.A."/>
            <person name="Das S.P."/>
            <person name="Tettelin H."/>
        </authorList>
    </citation>
    <scope>NUCLEOTIDE SEQUENCE [LARGE SCALE GENOMIC DNA]</scope>
    <source>
        <strain evidence="2">4042</strain>
    </source>
</reference>
<evidence type="ECO:0000259" key="1">
    <source>
        <dbReference type="Pfam" id="PF11847"/>
    </source>
</evidence>
<organism evidence="2">
    <name type="scientific">Mycobacterium xenopi 4042</name>
    <dbReference type="NCBI Taxonomy" id="1299334"/>
    <lineage>
        <taxon>Bacteria</taxon>
        <taxon>Bacillati</taxon>
        <taxon>Actinomycetota</taxon>
        <taxon>Actinomycetes</taxon>
        <taxon>Mycobacteriales</taxon>
        <taxon>Mycobacteriaceae</taxon>
        <taxon>Mycobacterium</taxon>
    </lineage>
</organism>
<feature type="domain" description="Alpha-(1-&gt;3)-arabinofuranosyltransferase N-terminal GT-C" evidence="1">
    <location>
        <begin position="2"/>
        <end position="149"/>
    </location>
</feature>